<dbReference type="Proteomes" id="UP000613580">
    <property type="component" value="Unassembled WGS sequence"/>
</dbReference>
<dbReference type="SUPFAM" id="SSF51713">
    <property type="entry name" value="tRNA-guanine transglycosylase"/>
    <property type="match status" value="1"/>
</dbReference>
<dbReference type="GO" id="GO:0006400">
    <property type="term" value="P:tRNA modification"/>
    <property type="evidence" value="ECO:0007669"/>
    <property type="project" value="InterPro"/>
</dbReference>
<gene>
    <name evidence="2" type="ORF">HMN09_01043100</name>
</gene>
<dbReference type="Gene3D" id="3.20.20.105">
    <property type="entry name" value="Queuine tRNA-ribosyltransferase-like"/>
    <property type="match status" value="1"/>
</dbReference>
<dbReference type="PANTHER" id="PTHR46064:SF1">
    <property type="entry name" value="QUEUINE TRNA-RIBOSYLTRANSFERASE ACCESSORY SUBUNIT 2"/>
    <property type="match status" value="1"/>
</dbReference>
<dbReference type="OrthoDB" id="27601at2759"/>
<accession>A0A8H6SH38</accession>
<sequence length="470" mass="51409">MLSFGLHHQRPSFGPRTGALLLKRPSGSIELATPASIAATSRGVVPHLTPAHAANLRCIQLPFESFLEHIPPVPTLQSGPHPLHTFFGFNFAEQLLILTLRDPHDGRETPANTDQYVSAVTGRGIRRVTPKAWVEYARVCLPDIVVALPDIPHTSPPFSQKRVERSLTRSSSWLSHLLAPSPAPLNVFVHMAGGINTSARGAFVANLKETLYGQEADAIRPHSCLDDGVAGYVVDLAPLRIELAAEPLDEPIPTVADLLKASLTSLPTLKPRLVNSVSSPHEILFLVRDVGVDLFDSKWAQDAASAGVALDFVFPAPNFEKRQNIGHNLYDTAYAQDFSSLSTFPCSCAACRPVRPTEIVAHSTFDKPIDASRSDAPSTARAYIHHLCLTHEMSAHTLLVLHNTAVLEAFFASIRDIITRGDDFPRLVDEFVTAYDEGATLMEEARTMWRQVDLARGKGRLAREKEKDAS</sequence>
<dbReference type="PANTHER" id="PTHR46064">
    <property type="entry name" value="QUEUINE TRNA-RIBOSYLTRANSFERASE ACCESSORY SUBUNIT 2"/>
    <property type="match status" value="1"/>
</dbReference>
<comment type="caution">
    <text evidence="2">The sequence shown here is derived from an EMBL/GenBank/DDBJ whole genome shotgun (WGS) entry which is preliminary data.</text>
</comment>
<proteinExistence type="predicted"/>
<dbReference type="InterPro" id="IPR002616">
    <property type="entry name" value="tRNA_ribo_trans-like"/>
</dbReference>
<dbReference type="AlphaFoldDB" id="A0A8H6SH38"/>
<name>A0A8H6SH38_MYCCL</name>
<dbReference type="EMBL" id="JACAZE010000015">
    <property type="protein sequence ID" value="KAF7298212.1"/>
    <property type="molecule type" value="Genomic_DNA"/>
</dbReference>
<dbReference type="InterPro" id="IPR050852">
    <property type="entry name" value="Queuine_tRNA-ribosyltrfase"/>
</dbReference>
<protein>
    <submittedName>
        <fullName evidence="2">TGT domain-containing protein</fullName>
    </submittedName>
</protein>
<evidence type="ECO:0000313" key="3">
    <source>
        <dbReference type="Proteomes" id="UP000613580"/>
    </source>
</evidence>
<feature type="domain" description="tRNA-guanine(15) transglycosylase-like" evidence="1">
    <location>
        <begin position="16"/>
        <end position="436"/>
    </location>
</feature>
<organism evidence="2 3">
    <name type="scientific">Mycena chlorophos</name>
    <name type="common">Agaric fungus</name>
    <name type="synonym">Agaricus chlorophos</name>
    <dbReference type="NCBI Taxonomy" id="658473"/>
    <lineage>
        <taxon>Eukaryota</taxon>
        <taxon>Fungi</taxon>
        <taxon>Dikarya</taxon>
        <taxon>Basidiomycota</taxon>
        <taxon>Agaricomycotina</taxon>
        <taxon>Agaricomycetes</taxon>
        <taxon>Agaricomycetidae</taxon>
        <taxon>Agaricales</taxon>
        <taxon>Marasmiineae</taxon>
        <taxon>Mycenaceae</taxon>
        <taxon>Mycena</taxon>
    </lineage>
</organism>
<evidence type="ECO:0000259" key="1">
    <source>
        <dbReference type="Pfam" id="PF01702"/>
    </source>
</evidence>
<reference evidence="2" key="1">
    <citation type="submission" date="2020-05" db="EMBL/GenBank/DDBJ databases">
        <title>Mycena genomes resolve the evolution of fungal bioluminescence.</title>
        <authorList>
            <person name="Tsai I.J."/>
        </authorList>
    </citation>
    <scope>NUCLEOTIDE SEQUENCE</scope>
    <source>
        <strain evidence="2">110903Hualien_Pintung</strain>
    </source>
</reference>
<dbReference type="Pfam" id="PF01702">
    <property type="entry name" value="TGT"/>
    <property type="match status" value="1"/>
</dbReference>
<evidence type="ECO:0000313" key="2">
    <source>
        <dbReference type="EMBL" id="KAF7298212.1"/>
    </source>
</evidence>
<dbReference type="InterPro" id="IPR036511">
    <property type="entry name" value="TGT-like_sf"/>
</dbReference>
<keyword evidence="3" id="KW-1185">Reference proteome</keyword>